<dbReference type="Proteomes" id="UP000176429">
    <property type="component" value="Unassembled WGS sequence"/>
</dbReference>
<dbReference type="AlphaFoldDB" id="A0A1G2P2U6"/>
<organism evidence="2 3">
    <name type="scientific">Candidatus Taylorbacteria bacterium RIFCSPLOWO2_02_FULL_46_40</name>
    <dbReference type="NCBI Taxonomy" id="1802329"/>
    <lineage>
        <taxon>Bacteria</taxon>
        <taxon>Candidatus Tayloriibacteriota</taxon>
    </lineage>
</organism>
<evidence type="ECO:0000256" key="1">
    <source>
        <dbReference type="SAM" id="Phobius"/>
    </source>
</evidence>
<sequence>MEKLSFRSYVWKCILGAEIVYLLCLFGGMLAIRSEAATQLHHRLFETLPGFTWLTTGSVILGAIYVFALSFIFGAYYVWMHNSSLVREG</sequence>
<comment type="caution">
    <text evidence="2">The sequence shown here is derived from an EMBL/GenBank/DDBJ whole genome shotgun (WGS) entry which is preliminary data.</text>
</comment>
<keyword evidence="1" id="KW-0812">Transmembrane</keyword>
<dbReference type="EMBL" id="MHSH01000001">
    <property type="protein sequence ID" value="OHA42667.1"/>
    <property type="molecule type" value="Genomic_DNA"/>
</dbReference>
<keyword evidence="1" id="KW-0472">Membrane</keyword>
<feature type="transmembrane region" description="Helical" evidence="1">
    <location>
        <begin position="52"/>
        <end position="79"/>
    </location>
</feature>
<protein>
    <submittedName>
        <fullName evidence="2">Uncharacterized protein</fullName>
    </submittedName>
</protein>
<evidence type="ECO:0000313" key="3">
    <source>
        <dbReference type="Proteomes" id="UP000176429"/>
    </source>
</evidence>
<gene>
    <name evidence="2" type="ORF">A3H68_01950</name>
</gene>
<name>A0A1G2P2U6_9BACT</name>
<accession>A0A1G2P2U6</accession>
<proteinExistence type="predicted"/>
<reference evidence="2 3" key="1">
    <citation type="journal article" date="2016" name="Nat. Commun.">
        <title>Thousands of microbial genomes shed light on interconnected biogeochemical processes in an aquifer system.</title>
        <authorList>
            <person name="Anantharaman K."/>
            <person name="Brown C.T."/>
            <person name="Hug L.A."/>
            <person name="Sharon I."/>
            <person name="Castelle C.J."/>
            <person name="Probst A.J."/>
            <person name="Thomas B.C."/>
            <person name="Singh A."/>
            <person name="Wilkins M.J."/>
            <person name="Karaoz U."/>
            <person name="Brodie E.L."/>
            <person name="Williams K.H."/>
            <person name="Hubbard S.S."/>
            <person name="Banfield J.F."/>
        </authorList>
    </citation>
    <scope>NUCLEOTIDE SEQUENCE [LARGE SCALE GENOMIC DNA]</scope>
</reference>
<feature type="transmembrane region" description="Helical" evidence="1">
    <location>
        <begin position="9"/>
        <end position="32"/>
    </location>
</feature>
<keyword evidence="1" id="KW-1133">Transmembrane helix</keyword>
<evidence type="ECO:0000313" key="2">
    <source>
        <dbReference type="EMBL" id="OHA42667.1"/>
    </source>
</evidence>